<dbReference type="InterPro" id="IPR001412">
    <property type="entry name" value="aa-tRNA-synth_I_CS"/>
</dbReference>
<evidence type="ECO:0000259" key="14">
    <source>
        <dbReference type="SMART" id="SM01016"/>
    </source>
</evidence>
<evidence type="ECO:0000313" key="16">
    <source>
        <dbReference type="Proteomes" id="UP000199026"/>
    </source>
</evidence>
<dbReference type="AlphaFoldDB" id="A0A1H3HMS8"/>
<name>A0A1H3HMS8_9RHOB</name>
<organism evidence="15 16">
    <name type="scientific">Lentibacter algarum</name>
    <dbReference type="NCBI Taxonomy" id="576131"/>
    <lineage>
        <taxon>Bacteria</taxon>
        <taxon>Pseudomonadati</taxon>
        <taxon>Pseudomonadota</taxon>
        <taxon>Alphaproteobacteria</taxon>
        <taxon>Rhodobacterales</taxon>
        <taxon>Roseobacteraceae</taxon>
        <taxon>Lentibacter</taxon>
    </lineage>
</organism>
<evidence type="ECO:0000256" key="2">
    <source>
        <dbReference type="ARBA" id="ARBA00012837"/>
    </source>
</evidence>
<dbReference type="EMBL" id="FNPR01000001">
    <property type="protein sequence ID" value="SDY16787.1"/>
    <property type="molecule type" value="Genomic_DNA"/>
</dbReference>
<dbReference type="PANTHER" id="PTHR11956:SF11">
    <property type="entry name" value="ARGININE--TRNA LIGASE, MITOCHONDRIAL-RELATED"/>
    <property type="match status" value="1"/>
</dbReference>
<evidence type="ECO:0000256" key="7">
    <source>
        <dbReference type="ARBA" id="ARBA00022840"/>
    </source>
</evidence>
<accession>A0A1H3HMS8</accession>
<dbReference type="Gene3D" id="3.30.1360.70">
    <property type="entry name" value="Arginyl tRNA synthetase N-terminal domain"/>
    <property type="match status" value="1"/>
</dbReference>
<dbReference type="SMART" id="SM01016">
    <property type="entry name" value="Arg_tRNA_synt_N"/>
    <property type="match status" value="1"/>
</dbReference>
<dbReference type="GO" id="GO:0004814">
    <property type="term" value="F:arginine-tRNA ligase activity"/>
    <property type="evidence" value="ECO:0007669"/>
    <property type="project" value="UniProtKB-UniRule"/>
</dbReference>
<dbReference type="STRING" id="576131.SAMN05444486_101539"/>
<keyword evidence="9 12" id="KW-0030">Aminoacyl-tRNA synthetase</keyword>
<dbReference type="FunFam" id="3.40.50.620:FF:000116">
    <property type="entry name" value="Arginine--tRNA ligase"/>
    <property type="match status" value="1"/>
</dbReference>
<dbReference type="Proteomes" id="UP000199026">
    <property type="component" value="Unassembled WGS sequence"/>
</dbReference>
<dbReference type="CDD" id="cd00671">
    <property type="entry name" value="ArgRS_core"/>
    <property type="match status" value="1"/>
</dbReference>
<evidence type="ECO:0000256" key="5">
    <source>
        <dbReference type="ARBA" id="ARBA00022598"/>
    </source>
</evidence>
<proteinExistence type="inferred from homology"/>
<reference evidence="15 16" key="1">
    <citation type="submission" date="2016-10" db="EMBL/GenBank/DDBJ databases">
        <authorList>
            <person name="de Groot N.N."/>
        </authorList>
    </citation>
    <scope>NUCLEOTIDE SEQUENCE [LARGE SCALE GENOMIC DNA]</scope>
    <source>
        <strain evidence="15 16">DSM 24677</strain>
    </source>
</reference>
<dbReference type="GO" id="GO:0005737">
    <property type="term" value="C:cytoplasm"/>
    <property type="evidence" value="ECO:0007669"/>
    <property type="project" value="UniProtKB-UniRule"/>
</dbReference>
<keyword evidence="6 12" id="KW-0547">Nucleotide-binding</keyword>
<dbReference type="EC" id="6.1.1.19" evidence="2 11"/>
<evidence type="ECO:0000256" key="9">
    <source>
        <dbReference type="ARBA" id="ARBA00023146"/>
    </source>
</evidence>
<dbReference type="InterPro" id="IPR005148">
    <property type="entry name" value="Arg-tRNA-synth_N"/>
</dbReference>
<keyword evidence="8 12" id="KW-0648">Protein biosynthesis</keyword>
<dbReference type="Pfam" id="PF00750">
    <property type="entry name" value="tRNA-synt_1d"/>
    <property type="match status" value="1"/>
</dbReference>
<evidence type="ECO:0000256" key="8">
    <source>
        <dbReference type="ARBA" id="ARBA00022917"/>
    </source>
</evidence>
<dbReference type="RefSeq" id="WP_089887619.1">
    <property type="nucleotide sequence ID" value="NZ_CALJFH010000040.1"/>
</dbReference>
<dbReference type="Gene3D" id="3.40.50.620">
    <property type="entry name" value="HUPs"/>
    <property type="match status" value="1"/>
</dbReference>
<evidence type="ECO:0000256" key="11">
    <source>
        <dbReference type="NCBIfam" id="TIGR00456"/>
    </source>
</evidence>
<evidence type="ECO:0000256" key="1">
    <source>
        <dbReference type="ARBA" id="ARBA00005594"/>
    </source>
</evidence>
<dbReference type="Gene3D" id="1.10.730.10">
    <property type="entry name" value="Isoleucyl-tRNA Synthetase, Domain 1"/>
    <property type="match status" value="1"/>
</dbReference>
<dbReference type="InterPro" id="IPR009080">
    <property type="entry name" value="tRNAsynth_Ia_anticodon-bd"/>
</dbReference>
<evidence type="ECO:0000256" key="4">
    <source>
        <dbReference type="ARBA" id="ARBA00022490"/>
    </source>
</evidence>
<feature type="domain" description="DALR anticodon binding" evidence="13">
    <location>
        <begin position="457"/>
        <end position="573"/>
    </location>
</feature>
<evidence type="ECO:0000256" key="3">
    <source>
        <dbReference type="ARBA" id="ARBA00020262"/>
    </source>
</evidence>
<keyword evidence="4" id="KW-0963">Cytoplasm</keyword>
<dbReference type="OrthoDB" id="9803211at2"/>
<dbReference type="Pfam" id="PF05746">
    <property type="entry name" value="DALR_1"/>
    <property type="match status" value="1"/>
</dbReference>
<dbReference type="SUPFAM" id="SSF47323">
    <property type="entry name" value="Anticodon-binding domain of a subclass of class I aminoacyl-tRNA synthetases"/>
    <property type="match status" value="1"/>
</dbReference>
<dbReference type="InterPro" id="IPR014729">
    <property type="entry name" value="Rossmann-like_a/b/a_fold"/>
</dbReference>
<dbReference type="InterPro" id="IPR035684">
    <property type="entry name" value="ArgRS_core"/>
</dbReference>
<comment type="catalytic activity">
    <reaction evidence="10">
        <text>tRNA(Arg) + L-arginine + ATP = L-arginyl-tRNA(Arg) + AMP + diphosphate</text>
        <dbReference type="Rhea" id="RHEA:20301"/>
        <dbReference type="Rhea" id="RHEA-COMP:9658"/>
        <dbReference type="Rhea" id="RHEA-COMP:9673"/>
        <dbReference type="ChEBI" id="CHEBI:30616"/>
        <dbReference type="ChEBI" id="CHEBI:32682"/>
        <dbReference type="ChEBI" id="CHEBI:33019"/>
        <dbReference type="ChEBI" id="CHEBI:78442"/>
        <dbReference type="ChEBI" id="CHEBI:78513"/>
        <dbReference type="ChEBI" id="CHEBI:456215"/>
        <dbReference type="EC" id="6.1.1.19"/>
    </reaction>
</comment>
<sequence>MQKTLIETLQAFVNAAFSRAGYDTKFAAVRVSDRPDLADFQCNGLMGVAKSQKMNPMDAGAAVMEALDLEGLFEADFVKPGFLNFKATDEALRKLVAASVDDPRALAGTDERKKFMVDYGGPNLAKEMHVGHLRSAIVGHGLINLLEFAGHDVVSDVHLGDWGLQLGQLITQIEDVRPDLFEDEVNAPITMLDLQEWYPAASAKSKADEAFRDKARVATSALQAGDARYMRLWQRIVDVSIASLRRDYNRLGCEFTYFYGESRYQDMLGPLVKSLEDSGTAEPSEGAIVVHLQEDKKLPPLMLRNSNGGYGYGATDLATIVDRLDTDKPDYILYVVDARQKMHFQQVFLGMEKTGLLGDTTLEHTAFGTVNGTDGKPFKTREGGVMRLHDLMEEMHAAARARLEEMGKLDGAELEKTAEQIAIAAIKFGELSHDRESNYIFDMEQFLQFEGKTGPYIQYTCVRIASLMENASAAGLTPATFTEVTDGARSLVLTLDEFPAKLARAVDTRKPSNMAMHVYNLANATNSFYQSNRVLADGVDASVAASHLGLLAAAKGQLELGLKLLGIEVPAKM</sequence>
<dbReference type="InterPro" id="IPR036695">
    <property type="entry name" value="Arg-tRNA-synth_N_sf"/>
</dbReference>
<dbReference type="SUPFAM" id="SSF55190">
    <property type="entry name" value="Arginyl-tRNA synthetase (ArgRS), N-terminal 'additional' domain"/>
    <property type="match status" value="1"/>
</dbReference>
<dbReference type="Pfam" id="PF03485">
    <property type="entry name" value="Arg_tRNA_synt_N"/>
    <property type="match status" value="1"/>
</dbReference>
<comment type="similarity">
    <text evidence="1 12">Belongs to the class-I aminoacyl-tRNA synthetase family.</text>
</comment>
<evidence type="ECO:0000256" key="12">
    <source>
        <dbReference type="RuleBase" id="RU363038"/>
    </source>
</evidence>
<gene>
    <name evidence="15" type="ORF">SAMN05444486_101539</name>
</gene>
<dbReference type="PRINTS" id="PR01038">
    <property type="entry name" value="TRNASYNTHARG"/>
</dbReference>
<keyword evidence="16" id="KW-1185">Reference proteome</keyword>
<dbReference type="InterPro" id="IPR008909">
    <property type="entry name" value="DALR_anticod-bd"/>
</dbReference>
<feature type="domain" description="Arginyl tRNA synthetase N-terminal" evidence="14">
    <location>
        <begin position="3"/>
        <end position="87"/>
    </location>
</feature>
<dbReference type="PANTHER" id="PTHR11956">
    <property type="entry name" value="ARGINYL-TRNA SYNTHETASE"/>
    <property type="match status" value="1"/>
</dbReference>
<dbReference type="SMART" id="SM00836">
    <property type="entry name" value="DALR_1"/>
    <property type="match status" value="1"/>
</dbReference>
<evidence type="ECO:0000256" key="6">
    <source>
        <dbReference type="ARBA" id="ARBA00022741"/>
    </source>
</evidence>
<dbReference type="GO" id="GO:0005524">
    <property type="term" value="F:ATP binding"/>
    <property type="evidence" value="ECO:0007669"/>
    <property type="project" value="UniProtKB-KW"/>
</dbReference>
<evidence type="ECO:0000259" key="13">
    <source>
        <dbReference type="SMART" id="SM00836"/>
    </source>
</evidence>
<evidence type="ECO:0000256" key="10">
    <source>
        <dbReference type="ARBA" id="ARBA00049339"/>
    </source>
</evidence>
<keyword evidence="7 12" id="KW-0067">ATP-binding</keyword>
<dbReference type="InterPro" id="IPR001278">
    <property type="entry name" value="Arg-tRNA-ligase"/>
</dbReference>
<dbReference type="GO" id="GO:0006420">
    <property type="term" value="P:arginyl-tRNA aminoacylation"/>
    <property type="evidence" value="ECO:0007669"/>
    <property type="project" value="UniProtKB-UniRule"/>
</dbReference>
<dbReference type="GeneID" id="78123342"/>
<dbReference type="NCBIfam" id="TIGR00456">
    <property type="entry name" value="argS"/>
    <property type="match status" value="1"/>
</dbReference>
<evidence type="ECO:0000313" key="15">
    <source>
        <dbReference type="EMBL" id="SDY16787.1"/>
    </source>
</evidence>
<protein>
    <recommendedName>
        <fullName evidence="3 11">Arginine--tRNA ligase</fullName>
        <ecNumber evidence="2 11">6.1.1.19</ecNumber>
    </recommendedName>
</protein>
<dbReference type="PROSITE" id="PS00178">
    <property type="entry name" value="AA_TRNA_LIGASE_I"/>
    <property type="match status" value="1"/>
</dbReference>
<keyword evidence="5 12" id="KW-0436">Ligase</keyword>
<dbReference type="SUPFAM" id="SSF52374">
    <property type="entry name" value="Nucleotidylyl transferase"/>
    <property type="match status" value="1"/>
</dbReference>